<keyword evidence="4" id="KW-1185">Reference proteome</keyword>
<feature type="signal peptide" evidence="1">
    <location>
        <begin position="1"/>
        <end position="20"/>
    </location>
</feature>
<organism evidence="3 4">
    <name type="scientific">Aquilegia coerulea</name>
    <name type="common">Rocky mountain columbine</name>
    <dbReference type="NCBI Taxonomy" id="218851"/>
    <lineage>
        <taxon>Eukaryota</taxon>
        <taxon>Viridiplantae</taxon>
        <taxon>Streptophyta</taxon>
        <taxon>Embryophyta</taxon>
        <taxon>Tracheophyta</taxon>
        <taxon>Spermatophyta</taxon>
        <taxon>Magnoliopsida</taxon>
        <taxon>Ranunculales</taxon>
        <taxon>Ranunculaceae</taxon>
        <taxon>Thalictroideae</taxon>
        <taxon>Aquilegia</taxon>
    </lineage>
</organism>
<dbReference type="InterPro" id="IPR036312">
    <property type="entry name" value="Bifun_inhib/LTP/seed_sf"/>
</dbReference>
<name>A0A2G5DZT9_AQUCA</name>
<evidence type="ECO:0000313" key="4">
    <source>
        <dbReference type="Proteomes" id="UP000230069"/>
    </source>
</evidence>
<dbReference type="GO" id="GO:0008289">
    <property type="term" value="F:lipid binding"/>
    <property type="evidence" value="ECO:0007669"/>
    <property type="project" value="InterPro"/>
</dbReference>
<keyword evidence="1" id="KW-0732">Signal</keyword>
<dbReference type="GO" id="GO:0006869">
    <property type="term" value="P:lipid transport"/>
    <property type="evidence" value="ECO:0007669"/>
    <property type="project" value="InterPro"/>
</dbReference>
<feature type="domain" description="Bifunctional inhibitor/plant lipid transfer protein/seed storage helical" evidence="2">
    <location>
        <begin position="27"/>
        <end position="114"/>
    </location>
</feature>
<dbReference type="InterPro" id="IPR000528">
    <property type="entry name" value="Plant_nsLTP"/>
</dbReference>
<dbReference type="CDD" id="cd01960">
    <property type="entry name" value="nsLTP1"/>
    <property type="match status" value="1"/>
</dbReference>
<dbReference type="OrthoDB" id="1862539at2759"/>
<accession>A0A2G5DZT9</accession>
<evidence type="ECO:0000259" key="2">
    <source>
        <dbReference type="SMART" id="SM00499"/>
    </source>
</evidence>
<reference evidence="3 4" key="1">
    <citation type="submission" date="2017-09" db="EMBL/GenBank/DDBJ databases">
        <title>WGS assembly of Aquilegia coerulea Goldsmith.</title>
        <authorList>
            <person name="Hodges S."/>
            <person name="Kramer E."/>
            <person name="Nordborg M."/>
            <person name="Tomkins J."/>
            <person name="Borevitz J."/>
            <person name="Derieg N."/>
            <person name="Yan J."/>
            <person name="Mihaltcheva S."/>
            <person name="Hayes R.D."/>
            <person name="Rokhsar D."/>
        </authorList>
    </citation>
    <scope>NUCLEOTIDE SEQUENCE [LARGE SCALE GENOMIC DNA]</scope>
    <source>
        <strain evidence="4">cv. Goldsmith</strain>
    </source>
</reference>
<dbReference type="Proteomes" id="UP000230069">
    <property type="component" value="Unassembled WGS sequence"/>
</dbReference>
<dbReference type="EMBL" id="KZ305030">
    <property type="protein sequence ID" value="PIA49020.1"/>
    <property type="molecule type" value="Genomic_DNA"/>
</dbReference>
<dbReference type="SMART" id="SM00499">
    <property type="entry name" value="AAI"/>
    <property type="match status" value="1"/>
</dbReference>
<dbReference type="PRINTS" id="PR00382">
    <property type="entry name" value="LIPIDTRNSFER"/>
</dbReference>
<dbReference type="PANTHER" id="PTHR33076">
    <property type="entry name" value="NON-SPECIFIC LIPID-TRANSFER PROTEIN 2-RELATED"/>
    <property type="match status" value="1"/>
</dbReference>
<protein>
    <recommendedName>
        <fullName evidence="2">Bifunctional inhibitor/plant lipid transfer protein/seed storage helical domain-containing protein</fullName>
    </recommendedName>
</protein>
<evidence type="ECO:0000313" key="3">
    <source>
        <dbReference type="EMBL" id="PIA49020.1"/>
    </source>
</evidence>
<dbReference type="InParanoid" id="A0A2G5DZT9"/>
<dbReference type="SUPFAM" id="SSF47699">
    <property type="entry name" value="Bifunctional inhibitor/lipid-transfer protein/seed storage 2S albumin"/>
    <property type="match status" value="1"/>
</dbReference>
<evidence type="ECO:0000256" key="1">
    <source>
        <dbReference type="SAM" id="SignalP"/>
    </source>
</evidence>
<proteinExistence type="predicted"/>
<gene>
    <name evidence="3" type="ORF">AQUCO_01300105v1</name>
</gene>
<dbReference type="InterPro" id="IPR016140">
    <property type="entry name" value="Bifunc_inhib/LTP/seed_store"/>
</dbReference>
<dbReference type="AlphaFoldDB" id="A0A2G5DZT9"/>
<dbReference type="Gene3D" id="1.10.110.10">
    <property type="entry name" value="Plant lipid-transfer and hydrophobic proteins"/>
    <property type="match status" value="1"/>
</dbReference>
<feature type="chain" id="PRO_5013586078" description="Bifunctional inhibitor/plant lipid transfer protein/seed storage helical domain-containing protein" evidence="1">
    <location>
        <begin position="21"/>
        <end position="211"/>
    </location>
</feature>
<sequence length="211" mass="22958">MAVRVLGLLMVLLLASGTKAVLDAATCNSIVQDLIPCVPYFNDSQSEPTSACCQGAHLVASVATQTNDLKGICQCIKTAAINNGGFLDDNRANAIAGKCGVNVNIPPISRSTDCSTFQVINFCFLFIPTMLTAKVYENHKYMANENVFCCLFCCRSCGICRMENWNRNCICIACYNNNTVLCQVCDVANIYISNAMSPTTLKYMILNKLVV</sequence>
<dbReference type="STRING" id="218851.A0A2G5DZT9"/>